<dbReference type="PANTHER" id="PTHR46637">
    <property type="entry name" value="TIS1421-TRANSPOSASE PROTEIN A"/>
    <property type="match status" value="1"/>
</dbReference>
<dbReference type="PANTHER" id="PTHR46637:SF1">
    <property type="entry name" value="BLL5188 PROTEIN"/>
    <property type="match status" value="1"/>
</dbReference>
<evidence type="ECO:0000256" key="1">
    <source>
        <dbReference type="SAM" id="MobiDB-lite"/>
    </source>
</evidence>
<dbReference type="EMBL" id="CP054929">
    <property type="protein sequence ID" value="QKW54956.1"/>
    <property type="molecule type" value="Genomic_DNA"/>
</dbReference>
<evidence type="ECO:0000313" key="4">
    <source>
        <dbReference type="Proteomes" id="UP000509303"/>
    </source>
</evidence>
<reference evidence="3 4" key="1">
    <citation type="submission" date="2020-06" db="EMBL/GenBank/DDBJ databases">
        <title>Genome mining for natural products.</title>
        <authorList>
            <person name="Zhang B."/>
            <person name="Shi J."/>
            <person name="Ge H."/>
        </authorList>
    </citation>
    <scope>NUCLEOTIDE SEQUENCE [LARGE SCALE GENOMIC DNA]</scope>
    <source>
        <strain evidence="3 4">NA00687</strain>
    </source>
</reference>
<feature type="region of interest" description="Disordered" evidence="1">
    <location>
        <begin position="210"/>
        <end position="240"/>
    </location>
</feature>
<accession>A0A7H8NKX7</accession>
<feature type="domain" description="Insertion element IS402-like" evidence="2">
    <location>
        <begin position="1"/>
        <end position="65"/>
    </location>
</feature>
<keyword evidence="4" id="KW-1185">Reference proteome</keyword>
<sequence length="253" mass="27641">MEPLLPDRTPKRGDRWRDHREVIDATALTSQTGTQWVHLPEKYGDWRGVYDRLRTWAADGSWERVLTALMAQADADERLTWAVSADTTIVRAHQHAAGTRKSPLPASRFVLNADRAGDAPVFTDVMARLRVPRRRGRPRTRSDVVLADETLSSRAVRDHLRERGIRAAVIPIAACLANELVLATGDGVDDTDDVVCNSLGVLAGSDWHASASTSRGTAAPVTERAASTRPLAPDPANANRGWLWSARADEASG</sequence>
<protein>
    <submittedName>
        <fullName evidence="3">Transposase</fullName>
    </submittedName>
</protein>
<proteinExistence type="predicted"/>
<name>A0A7H8NKX7_9ACTN</name>
<gene>
    <name evidence="3" type="ORF">HUT08_33080</name>
</gene>
<dbReference type="Proteomes" id="UP000509303">
    <property type="component" value="Chromosome"/>
</dbReference>
<dbReference type="Pfam" id="PF13340">
    <property type="entry name" value="DUF4096"/>
    <property type="match status" value="1"/>
</dbReference>
<evidence type="ECO:0000259" key="2">
    <source>
        <dbReference type="Pfam" id="PF13340"/>
    </source>
</evidence>
<dbReference type="AlphaFoldDB" id="A0A7H8NKX7"/>
<dbReference type="InterPro" id="IPR025161">
    <property type="entry name" value="IS402-like_dom"/>
</dbReference>
<evidence type="ECO:0000313" key="3">
    <source>
        <dbReference type="EMBL" id="QKW54956.1"/>
    </source>
</evidence>
<dbReference type="InterPro" id="IPR052909">
    <property type="entry name" value="Transposase_6_like"/>
</dbReference>
<organism evidence="3 4">
    <name type="scientific">Streptomyces buecherae</name>
    <dbReference type="NCBI Taxonomy" id="2763006"/>
    <lineage>
        <taxon>Bacteria</taxon>
        <taxon>Bacillati</taxon>
        <taxon>Actinomycetota</taxon>
        <taxon>Actinomycetes</taxon>
        <taxon>Kitasatosporales</taxon>
        <taxon>Streptomycetaceae</taxon>
        <taxon>Streptomyces</taxon>
    </lineage>
</organism>